<feature type="transmembrane region" description="Helical" evidence="1">
    <location>
        <begin position="94"/>
        <end position="117"/>
    </location>
</feature>
<accession>A0A1H1YSP8</accession>
<feature type="transmembrane region" description="Helical" evidence="1">
    <location>
        <begin position="65"/>
        <end position="88"/>
    </location>
</feature>
<dbReference type="InterPro" id="IPR025889">
    <property type="entry name" value="GSP17M-like_dom"/>
</dbReference>
<gene>
    <name evidence="3" type="ORF">SAMN04489717_5675</name>
</gene>
<dbReference type="Proteomes" id="UP000198983">
    <property type="component" value="Chromosome I"/>
</dbReference>
<sequence>MRTTPRPLPELPTGVPVGSYQTYADAQRAVDFLSDNKFPVENVSIVGNDLRLVERVTGRLTEGRAIGVGAAGGAWWGLFVGILLSLFAPRGANTVLLLIFGIVIGVIFGIIFGWIGYRATGGQRDFTSMTQVVAGTYDVICKADHAEEARQLLARLALQRGEL</sequence>
<protein>
    <recommendedName>
        <fullName evidence="2">General stress protein 17M-like domain-containing protein</fullName>
    </recommendedName>
</protein>
<reference evidence="3 4" key="1">
    <citation type="submission" date="2016-10" db="EMBL/GenBank/DDBJ databases">
        <authorList>
            <person name="de Groot N.N."/>
        </authorList>
    </citation>
    <scope>NUCLEOTIDE SEQUENCE [LARGE SCALE GENOMIC DNA]</scope>
    <source>
        <strain evidence="3 4">DSM 22024</strain>
    </source>
</reference>
<dbReference type="OrthoDB" id="3381462at2"/>
<evidence type="ECO:0000313" key="4">
    <source>
        <dbReference type="Proteomes" id="UP000198983"/>
    </source>
</evidence>
<organism evidence="3 4">
    <name type="scientific">Actinopolymorpha singaporensis</name>
    <dbReference type="NCBI Taxonomy" id="117157"/>
    <lineage>
        <taxon>Bacteria</taxon>
        <taxon>Bacillati</taxon>
        <taxon>Actinomycetota</taxon>
        <taxon>Actinomycetes</taxon>
        <taxon>Propionibacteriales</taxon>
        <taxon>Actinopolymorphaceae</taxon>
        <taxon>Actinopolymorpha</taxon>
    </lineage>
</organism>
<dbReference type="AlphaFoldDB" id="A0A1H1YSP8"/>
<evidence type="ECO:0000256" key="1">
    <source>
        <dbReference type="SAM" id="Phobius"/>
    </source>
</evidence>
<keyword evidence="1" id="KW-0812">Transmembrane</keyword>
<keyword evidence="4" id="KW-1185">Reference proteome</keyword>
<proteinExistence type="predicted"/>
<feature type="domain" description="General stress protein 17M-like" evidence="2">
    <location>
        <begin position="17"/>
        <end position="93"/>
    </location>
</feature>
<dbReference type="Pfam" id="PF11181">
    <property type="entry name" value="YflT"/>
    <property type="match status" value="1"/>
</dbReference>
<evidence type="ECO:0000313" key="3">
    <source>
        <dbReference type="EMBL" id="SDT24478.1"/>
    </source>
</evidence>
<evidence type="ECO:0000259" key="2">
    <source>
        <dbReference type="Pfam" id="PF11181"/>
    </source>
</evidence>
<dbReference type="STRING" id="117157.SAMN04489717_5675"/>
<keyword evidence="1" id="KW-0472">Membrane</keyword>
<name>A0A1H1YSP8_9ACTN</name>
<dbReference type="EMBL" id="LT629732">
    <property type="protein sequence ID" value="SDT24478.1"/>
    <property type="molecule type" value="Genomic_DNA"/>
</dbReference>
<keyword evidence="1" id="KW-1133">Transmembrane helix</keyword>